<dbReference type="Proteomes" id="UP000585609">
    <property type="component" value="Unassembled WGS sequence"/>
</dbReference>
<dbReference type="AlphaFoldDB" id="A0A6V8NV18"/>
<dbReference type="Proteomes" id="UP000574717">
    <property type="component" value="Unassembled WGS sequence"/>
</dbReference>
<name>A0A6V8NV18_9ACTN</name>
<evidence type="ECO:0000313" key="6">
    <source>
        <dbReference type="Proteomes" id="UP000561271"/>
    </source>
</evidence>
<evidence type="ECO:0000313" key="5">
    <source>
        <dbReference type="EMBL" id="GFP36362.1"/>
    </source>
</evidence>
<dbReference type="EMBL" id="BLSC01000002">
    <property type="protein sequence ID" value="GFP36362.1"/>
    <property type="molecule type" value="Genomic_DNA"/>
</dbReference>
<dbReference type="Pfam" id="PF05168">
    <property type="entry name" value="HEPN"/>
    <property type="match status" value="1"/>
</dbReference>
<dbReference type="Gene3D" id="1.20.120.330">
    <property type="entry name" value="Nucleotidyltransferases domain 2"/>
    <property type="match status" value="1"/>
</dbReference>
<dbReference type="EMBL" id="BLRW01000081">
    <property type="protein sequence ID" value="GFP23294.1"/>
    <property type="molecule type" value="Genomic_DNA"/>
</dbReference>
<sequence length="136" mass="15921">MSVNRDLIRYRLEKARETLEDAELLLSQNRLSSAVNRLYYSLFYGVLALLETKGLASSKHAGVRALFNQHFVKDNIVSKELGQFYGELFNERQEGDYVDYTEFAREKVVEDMKKCQTFLVKLEQAVDMLLRRETEQ</sequence>
<accession>A0A6V8NV18</accession>
<proteinExistence type="inferred from homology"/>
<dbReference type="Proteomes" id="UP000561271">
    <property type="component" value="Unassembled WGS sequence"/>
</dbReference>
<dbReference type="PANTHER" id="PTHR36565">
    <property type="entry name" value="UPF0332 PROTEIN TM_1000"/>
    <property type="match status" value="1"/>
</dbReference>
<dbReference type="InterPro" id="IPR052226">
    <property type="entry name" value="UPF0332_toxin"/>
</dbReference>
<dbReference type="PANTHER" id="PTHR36565:SF1">
    <property type="entry name" value="UPF0332 PROTEIN TM_1000"/>
    <property type="match status" value="1"/>
</dbReference>
<organism evidence="4 8">
    <name type="scientific">Candidatus Hakubella thermalkaliphila</name>
    <dbReference type="NCBI Taxonomy" id="2754717"/>
    <lineage>
        <taxon>Bacteria</taxon>
        <taxon>Bacillati</taxon>
        <taxon>Actinomycetota</taxon>
        <taxon>Actinomycetota incertae sedis</taxon>
        <taxon>Candidatus Hakubellales</taxon>
        <taxon>Candidatus Hakubellaceae</taxon>
        <taxon>Candidatus Hakubella</taxon>
    </lineage>
</organism>
<evidence type="ECO:0000313" key="3">
    <source>
        <dbReference type="EMBL" id="GFP19930.1"/>
    </source>
</evidence>
<evidence type="ECO:0000313" key="8">
    <source>
        <dbReference type="Proteomes" id="UP000585609"/>
    </source>
</evidence>
<dbReference type="RefSeq" id="WP_176230718.1">
    <property type="nucleotide sequence ID" value="NZ_BLRU01000182.1"/>
</dbReference>
<gene>
    <name evidence="3" type="ORF">HKBW3S03_01434</name>
    <name evidence="4" type="ORF">HKBW3S09_00761</name>
    <name evidence="5" type="ORF">HKBW3S44_00045</name>
</gene>
<evidence type="ECO:0000259" key="2">
    <source>
        <dbReference type="Pfam" id="PF05168"/>
    </source>
</evidence>
<comment type="similarity">
    <text evidence="1">Belongs to the UPF0332 family.</text>
</comment>
<protein>
    <recommendedName>
        <fullName evidence="2">HEPN domain-containing protein</fullName>
    </recommendedName>
</protein>
<evidence type="ECO:0000256" key="1">
    <source>
        <dbReference type="ARBA" id="ARBA00038248"/>
    </source>
</evidence>
<feature type="domain" description="HEPN" evidence="2">
    <location>
        <begin position="9"/>
        <end position="117"/>
    </location>
</feature>
<dbReference type="EMBL" id="BLRU01000182">
    <property type="protein sequence ID" value="GFP19930.1"/>
    <property type="molecule type" value="Genomic_DNA"/>
</dbReference>
<reference evidence="6 7" key="1">
    <citation type="journal article" date="2020" name="Front. Microbiol.">
        <title>Single-cell genomics of novel Actinobacteria with the Wood-Ljungdahl pathway discovered in a serpentinizing system.</title>
        <authorList>
            <person name="Merino N."/>
            <person name="Kawai M."/>
            <person name="Boyd E.S."/>
            <person name="Colman D.R."/>
            <person name="McGlynn S.E."/>
            <person name="Nealson K.H."/>
            <person name="Kurokawa K."/>
            <person name="Hongoh Y."/>
        </authorList>
    </citation>
    <scope>NUCLEOTIDE SEQUENCE [LARGE SCALE GENOMIC DNA]</scope>
    <source>
        <strain evidence="3 7">S03</strain>
        <strain evidence="4 8">S09_30</strain>
        <strain evidence="5 6">S44</strain>
    </source>
</reference>
<evidence type="ECO:0000313" key="7">
    <source>
        <dbReference type="Proteomes" id="UP000574717"/>
    </source>
</evidence>
<comment type="caution">
    <text evidence="4">The sequence shown here is derived from an EMBL/GenBank/DDBJ whole genome shotgun (WGS) entry which is preliminary data.</text>
</comment>
<evidence type="ECO:0000313" key="4">
    <source>
        <dbReference type="EMBL" id="GFP23294.1"/>
    </source>
</evidence>
<dbReference type="InterPro" id="IPR007842">
    <property type="entry name" value="HEPN_dom"/>
</dbReference>